<proteinExistence type="predicted"/>
<reference evidence="1 2" key="1">
    <citation type="submission" date="2015-05" db="EMBL/GenBank/DDBJ databases">
        <title>Photobacterium galathea sp. nov.</title>
        <authorList>
            <person name="Machado H."/>
            <person name="Gram L."/>
        </authorList>
    </citation>
    <scope>NUCLEOTIDE SEQUENCE [LARGE SCALE GENOMIC DNA]</scope>
    <source>
        <strain evidence="1 2">CGMCC 1.12159</strain>
    </source>
</reference>
<evidence type="ECO:0000313" key="2">
    <source>
        <dbReference type="Proteomes" id="UP000036097"/>
    </source>
</evidence>
<accession>A0A0J1H3E3</accession>
<keyword evidence="2" id="KW-1185">Reference proteome</keyword>
<dbReference type="EMBL" id="LDOT01000011">
    <property type="protein sequence ID" value="KLV06303.1"/>
    <property type="molecule type" value="Genomic_DNA"/>
</dbReference>
<sequence length="126" mass="14285">MGLLSVSLLFSGSLAAAEPRQCDPQWHNTMSLDDGKLELGLGGETFSVRSDGRLYFGVHPVKLNEQQMEVLANYHQMMLDDLPYTLSHNQHIDDEFCQRVAARQIKENEIQSLIPALKRWQSVTLD</sequence>
<comment type="caution">
    <text evidence="1">The sequence shown here is derived from an EMBL/GenBank/DDBJ whole genome shotgun (WGS) entry which is preliminary data.</text>
</comment>
<organism evidence="1 2">
    <name type="scientific">Photobacterium aquae</name>
    <dbReference type="NCBI Taxonomy" id="1195763"/>
    <lineage>
        <taxon>Bacteria</taxon>
        <taxon>Pseudomonadati</taxon>
        <taxon>Pseudomonadota</taxon>
        <taxon>Gammaproteobacteria</taxon>
        <taxon>Vibrionales</taxon>
        <taxon>Vibrionaceae</taxon>
        <taxon>Photobacterium</taxon>
    </lineage>
</organism>
<dbReference type="PATRIC" id="fig|1195763.3.peg.2026"/>
<name>A0A0J1H3E3_9GAMM</name>
<dbReference type="AlphaFoldDB" id="A0A0J1H3E3"/>
<dbReference type="Proteomes" id="UP000036097">
    <property type="component" value="Unassembled WGS sequence"/>
</dbReference>
<protein>
    <submittedName>
        <fullName evidence="1">Uncharacterized protein</fullName>
    </submittedName>
</protein>
<evidence type="ECO:0000313" key="1">
    <source>
        <dbReference type="EMBL" id="KLV06303.1"/>
    </source>
</evidence>
<gene>
    <name evidence="1" type="ORF">ABT56_09640</name>
</gene>